<dbReference type="RefSeq" id="WP_207831914.1">
    <property type="nucleotide sequence ID" value="NZ_CP088282.1"/>
</dbReference>
<evidence type="ECO:0000313" key="3">
    <source>
        <dbReference type="Proteomes" id="UP000692816"/>
    </source>
</evidence>
<dbReference type="PANTHER" id="PTHR21340:SF7">
    <property type="entry name" value="NUDIX HYDROLASE DOMAIN-CONTAINING PROTEIN"/>
    <property type="match status" value="1"/>
</dbReference>
<dbReference type="InterPro" id="IPR051325">
    <property type="entry name" value="Nudix_hydrolase_domain"/>
</dbReference>
<dbReference type="InterPro" id="IPR000086">
    <property type="entry name" value="NUDIX_hydrolase_dom"/>
</dbReference>
<accession>A0ABS3MDU2</accession>
<dbReference type="EMBL" id="JAGEPA010000001">
    <property type="protein sequence ID" value="MBO1429546.1"/>
    <property type="molecule type" value="Genomic_DNA"/>
</dbReference>
<dbReference type="Proteomes" id="UP000692816">
    <property type="component" value="Unassembled WGS sequence"/>
</dbReference>
<dbReference type="InterPro" id="IPR015797">
    <property type="entry name" value="NUDIX_hydrolase-like_dom_sf"/>
</dbReference>
<dbReference type="CDD" id="cd04662">
    <property type="entry name" value="NUDIX_Hydrolase"/>
    <property type="match status" value="1"/>
</dbReference>
<evidence type="ECO:0000313" key="2">
    <source>
        <dbReference type="EMBL" id="MBO1429546.1"/>
    </source>
</evidence>
<reference evidence="2" key="1">
    <citation type="journal article" date="2021" name="Int. J. Syst. Evol. Microbiol.">
        <title>Bradyrhizobium septentrionale sp. nov. (sv. septentrionale) and Bradyrhizobium quebecense sp. nov. (sv. septentrionale) associated with legumes native to Canada possess rearranged symbiosis genes and numerous insertion sequences.</title>
        <authorList>
            <person name="Bromfield E.S.P."/>
            <person name="Cloutier S."/>
        </authorList>
    </citation>
    <scope>NUCLEOTIDE SEQUENCE</scope>
    <source>
        <strain evidence="2">12S5</strain>
    </source>
</reference>
<keyword evidence="3" id="KW-1185">Reference proteome</keyword>
<feature type="domain" description="Nudix hydrolase" evidence="1">
    <location>
        <begin position="1"/>
        <end position="148"/>
    </location>
</feature>
<gene>
    <name evidence="2" type="ORF">J4P68_08890</name>
</gene>
<evidence type="ECO:0000259" key="1">
    <source>
        <dbReference type="PROSITE" id="PS51462"/>
    </source>
</evidence>
<proteinExistence type="predicted"/>
<dbReference type="SUPFAM" id="SSF55811">
    <property type="entry name" value="Nudix"/>
    <property type="match status" value="1"/>
</dbReference>
<organism evidence="2 3">
    <name type="scientific">Bradyrhizobium quebecense</name>
    <dbReference type="NCBI Taxonomy" id="2748629"/>
    <lineage>
        <taxon>Bacteria</taxon>
        <taxon>Pseudomonadati</taxon>
        <taxon>Pseudomonadota</taxon>
        <taxon>Alphaproteobacteria</taxon>
        <taxon>Hyphomicrobiales</taxon>
        <taxon>Nitrobacteraceae</taxon>
        <taxon>Bradyrhizobium</taxon>
    </lineage>
</organism>
<dbReference type="PROSITE" id="PS51462">
    <property type="entry name" value="NUDIX"/>
    <property type="match status" value="1"/>
</dbReference>
<name>A0ABS3MDU2_9BRAD</name>
<protein>
    <submittedName>
        <fullName evidence="2">NUDIX domain-containing protein</fullName>
    </submittedName>
</protein>
<sequence length="158" mass="17637">MPQRSAGLLMFRRRLGVEVLLVHPGGPFWAHKDDGAWSIPKGLHDEDGNALTAAKREFEEETGQRPAGSFIELGTFKQPSGKHVSAWAVEGEFDLASFRSNTFTMEWPPRSGRLAEFPEADRAGWFTLKEAFRKITRGQLPVLNSLIEKLGLPKGDFT</sequence>
<dbReference type="Gene3D" id="3.90.79.10">
    <property type="entry name" value="Nucleoside Triphosphate Pyrophosphohydrolase"/>
    <property type="match status" value="1"/>
</dbReference>
<dbReference type="PANTHER" id="PTHR21340">
    <property type="entry name" value="DIADENOSINE 5,5-P1,P4-TETRAPHOSPHATE PYROPHOSPHOHYDROLASE MUTT"/>
    <property type="match status" value="1"/>
</dbReference>
<dbReference type="Pfam" id="PF00293">
    <property type="entry name" value="NUDIX"/>
    <property type="match status" value="1"/>
</dbReference>
<comment type="caution">
    <text evidence="2">The sequence shown here is derived from an EMBL/GenBank/DDBJ whole genome shotgun (WGS) entry which is preliminary data.</text>
</comment>